<keyword evidence="3" id="KW-1185">Reference proteome</keyword>
<dbReference type="EMBL" id="JACHEF010000003">
    <property type="protein sequence ID" value="MBB6410681.1"/>
    <property type="molecule type" value="Genomic_DNA"/>
</dbReference>
<dbReference type="InterPro" id="IPR041374">
    <property type="entry name" value="BaeRF_family12"/>
</dbReference>
<organism evidence="2 3">
    <name type="scientific">Mesorhizobium sangaii</name>
    <dbReference type="NCBI Taxonomy" id="505389"/>
    <lineage>
        <taxon>Bacteria</taxon>
        <taxon>Pseudomonadati</taxon>
        <taxon>Pseudomonadota</taxon>
        <taxon>Alphaproteobacteria</taxon>
        <taxon>Hyphomicrobiales</taxon>
        <taxon>Phyllobacteriaceae</taxon>
        <taxon>Mesorhizobium</taxon>
    </lineage>
</organism>
<feature type="compositionally biased region" description="Polar residues" evidence="1">
    <location>
        <begin position="105"/>
        <end position="116"/>
    </location>
</feature>
<evidence type="ECO:0000313" key="3">
    <source>
        <dbReference type="Proteomes" id="UP000556329"/>
    </source>
</evidence>
<dbReference type="AlphaFoldDB" id="A0A841PAR1"/>
<comment type="caution">
    <text evidence="2">The sequence shown here is derived from an EMBL/GenBank/DDBJ whole genome shotgun (WGS) entry which is preliminary data.</text>
</comment>
<accession>A0A841PAR1</accession>
<evidence type="ECO:0000313" key="2">
    <source>
        <dbReference type="EMBL" id="MBB6410681.1"/>
    </source>
</evidence>
<gene>
    <name evidence="2" type="ORF">HNQ71_003355</name>
</gene>
<protein>
    <submittedName>
        <fullName evidence="2">Protein required for attachment to host cells</fullName>
    </submittedName>
</protein>
<dbReference type="Proteomes" id="UP000556329">
    <property type="component" value="Unassembled WGS sequence"/>
</dbReference>
<reference evidence="2 3" key="1">
    <citation type="submission" date="2020-08" db="EMBL/GenBank/DDBJ databases">
        <title>Genomic Encyclopedia of Type Strains, Phase IV (KMG-IV): sequencing the most valuable type-strain genomes for metagenomic binning, comparative biology and taxonomic classification.</title>
        <authorList>
            <person name="Goeker M."/>
        </authorList>
    </citation>
    <scope>NUCLEOTIDE SEQUENCE [LARGE SCALE GENOMIC DNA]</scope>
    <source>
        <strain evidence="2 3">DSM 100039</strain>
    </source>
</reference>
<evidence type="ECO:0000256" key="1">
    <source>
        <dbReference type="SAM" id="MobiDB-lite"/>
    </source>
</evidence>
<dbReference type="Pfam" id="PF18856">
    <property type="entry name" value="baeRF_family12"/>
    <property type="match status" value="1"/>
</dbReference>
<name>A0A841PAR1_9HYPH</name>
<sequence length="190" mass="20522">MTLASRNGAMWFSDPTMALGERLRIQGIQWRVETLRPTPDGFNRISQPLAQFWRLKMNIPKGATIAVADGEKLNLFCNSGDEANPKLTVSAVEDLANENKGSGARHQSSSANPDNSQIEEDSFAAGTAGLLNRQVLDGRIANLIVIAAPRTLGELRKHYHQKLSAVLVGEIAKDLTGHSAHEVETVIAGA</sequence>
<feature type="region of interest" description="Disordered" evidence="1">
    <location>
        <begin position="98"/>
        <end position="118"/>
    </location>
</feature>
<proteinExistence type="predicted"/>